<evidence type="ECO:0000256" key="6">
    <source>
        <dbReference type="SAM" id="MobiDB-lite"/>
    </source>
</evidence>
<evidence type="ECO:0000256" key="4">
    <source>
        <dbReference type="ARBA" id="ARBA00022679"/>
    </source>
</evidence>
<dbReference type="SUPFAM" id="SSF47384">
    <property type="entry name" value="Homodimeric domain of signal transducing histidine kinase"/>
    <property type="match status" value="1"/>
</dbReference>
<dbReference type="Gene3D" id="1.10.287.130">
    <property type="match status" value="1"/>
</dbReference>
<keyword evidence="7" id="KW-0812">Transmembrane</keyword>
<keyword evidence="3" id="KW-0597">Phosphoprotein</keyword>
<dbReference type="Proteomes" id="UP000249422">
    <property type="component" value="Unassembled WGS sequence"/>
</dbReference>
<evidence type="ECO:0000256" key="5">
    <source>
        <dbReference type="ARBA" id="ARBA00022777"/>
    </source>
</evidence>
<dbReference type="CDD" id="cd00082">
    <property type="entry name" value="HisKA"/>
    <property type="match status" value="1"/>
</dbReference>
<dbReference type="InterPro" id="IPR050428">
    <property type="entry name" value="TCS_sensor_his_kinase"/>
</dbReference>
<dbReference type="AlphaFoldDB" id="A0AAX1PFB1"/>
<dbReference type="PANTHER" id="PTHR45436:SF16">
    <property type="entry name" value="HISTIDINE KINASE"/>
    <property type="match status" value="1"/>
</dbReference>
<proteinExistence type="predicted"/>
<dbReference type="PROSITE" id="PS50109">
    <property type="entry name" value="HIS_KIN"/>
    <property type="match status" value="1"/>
</dbReference>
<feature type="region of interest" description="Disordered" evidence="6">
    <location>
        <begin position="1"/>
        <end position="27"/>
    </location>
</feature>
<dbReference type="GO" id="GO:0000155">
    <property type="term" value="F:phosphorelay sensor kinase activity"/>
    <property type="evidence" value="ECO:0007669"/>
    <property type="project" value="InterPro"/>
</dbReference>
<feature type="transmembrane region" description="Helical" evidence="7">
    <location>
        <begin position="40"/>
        <end position="62"/>
    </location>
</feature>
<dbReference type="Pfam" id="PF00512">
    <property type="entry name" value="HisKA"/>
    <property type="match status" value="1"/>
</dbReference>
<name>A0AAX1PFB1_AERSA</name>
<accession>A0AAX1PFB1</accession>
<evidence type="ECO:0000259" key="8">
    <source>
        <dbReference type="PROSITE" id="PS50109"/>
    </source>
</evidence>
<feature type="domain" description="Histidine kinase" evidence="8">
    <location>
        <begin position="249"/>
        <end position="433"/>
    </location>
</feature>
<feature type="compositionally biased region" description="Basic and acidic residues" evidence="6">
    <location>
        <begin position="1"/>
        <end position="12"/>
    </location>
</feature>
<evidence type="ECO:0000313" key="9">
    <source>
        <dbReference type="EMBL" id="RAJ00235.1"/>
    </source>
</evidence>
<evidence type="ECO:0000256" key="7">
    <source>
        <dbReference type="SAM" id="Phobius"/>
    </source>
</evidence>
<gene>
    <name evidence="9" type="ORF">DEU50_11890</name>
</gene>
<keyword evidence="5 9" id="KW-0418">Kinase</keyword>
<dbReference type="EC" id="2.7.13.3" evidence="2"/>
<dbReference type="SUPFAM" id="SSF55874">
    <property type="entry name" value="ATPase domain of HSP90 chaperone/DNA topoisomerase II/histidine kinase"/>
    <property type="match status" value="1"/>
</dbReference>
<dbReference type="InterPro" id="IPR003661">
    <property type="entry name" value="HisK_dim/P_dom"/>
</dbReference>
<evidence type="ECO:0000256" key="1">
    <source>
        <dbReference type="ARBA" id="ARBA00000085"/>
    </source>
</evidence>
<organism evidence="9 10">
    <name type="scientific">Aeromonas salmonicida</name>
    <dbReference type="NCBI Taxonomy" id="645"/>
    <lineage>
        <taxon>Bacteria</taxon>
        <taxon>Pseudomonadati</taxon>
        <taxon>Pseudomonadota</taxon>
        <taxon>Gammaproteobacteria</taxon>
        <taxon>Aeromonadales</taxon>
        <taxon>Aeromonadaceae</taxon>
        <taxon>Aeromonas</taxon>
    </lineage>
</organism>
<dbReference type="PANTHER" id="PTHR45436">
    <property type="entry name" value="SENSOR HISTIDINE KINASE YKOH"/>
    <property type="match status" value="1"/>
</dbReference>
<evidence type="ECO:0000256" key="2">
    <source>
        <dbReference type="ARBA" id="ARBA00012438"/>
    </source>
</evidence>
<feature type="transmembrane region" description="Helical" evidence="7">
    <location>
        <begin position="168"/>
        <end position="189"/>
    </location>
</feature>
<dbReference type="SMART" id="SM00388">
    <property type="entry name" value="HisKA"/>
    <property type="match status" value="1"/>
</dbReference>
<dbReference type="InterPro" id="IPR036890">
    <property type="entry name" value="HATPase_C_sf"/>
</dbReference>
<dbReference type="EMBL" id="QLLM01000018">
    <property type="protein sequence ID" value="RAJ00235.1"/>
    <property type="molecule type" value="Genomic_DNA"/>
</dbReference>
<keyword evidence="7" id="KW-1133">Transmembrane helix</keyword>
<keyword evidence="7" id="KW-0472">Membrane</keyword>
<dbReference type="GO" id="GO:0005886">
    <property type="term" value="C:plasma membrane"/>
    <property type="evidence" value="ECO:0007669"/>
    <property type="project" value="TreeGrafter"/>
</dbReference>
<keyword evidence="4" id="KW-0808">Transferase</keyword>
<evidence type="ECO:0000313" key="10">
    <source>
        <dbReference type="Proteomes" id="UP000249422"/>
    </source>
</evidence>
<sequence length="433" mass="48085">MTTPGGHDRPETGDPMTKPGGLDQAQPDIQASLPSLRHRLILTLSGAGMLLLIIISLLMVVAEDKMEELSLRHWLEAEVTRYNDDWLQLGMAAPAPSPRQFSSYWTEAGRLPAWIKPYQSPGFFEHQLGEEDKHFLVRPHPSGQGLLYLVFNDDADDYLDPYEDQLHLATRLIGLTLLIACIGFGIWLVRHITGPLQRLQQRVAHLTPDQADFVPDAPWQELREIELALLTGKHEVAAVFAREQEFSRFASHELRTPNMVIQGSAALLGKVTDLPAPAARATTRIRAAADEMALLTETFLLLGRKEAVERSLQRVAPLIRQELVRLAPLLQRETLDIRLTLDEASEVNAPLSLLAIALGNLLKNALSYAEGHIEIELCGPVLTISNPTAAAPDQILGYGCGLTIIQRICEKLGWQIDTRLEAGIFSARLEMRE</sequence>
<protein>
    <recommendedName>
        <fullName evidence="2">histidine kinase</fullName>
        <ecNumber evidence="2">2.7.13.3</ecNumber>
    </recommendedName>
</protein>
<comment type="catalytic activity">
    <reaction evidence="1">
        <text>ATP + protein L-histidine = ADP + protein N-phospho-L-histidine.</text>
        <dbReference type="EC" id="2.7.13.3"/>
    </reaction>
</comment>
<dbReference type="InterPro" id="IPR036097">
    <property type="entry name" value="HisK_dim/P_sf"/>
</dbReference>
<comment type="caution">
    <text evidence="9">The sequence shown here is derived from an EMBL/GenBank/DDBJ whole genome shotgun (WGS) entry which is preliminary data.</text>
</comment>
<evidence type="ECO:0000256" key="3">
    <source>
        <dbReference type="ARBA" id="ARBA00022553"/>
    </source>
</evidence>
<dbReference type="InterPro" id="IPR005467">
    <property type="entry name" value="His_kinase_dom"/>
</dbReference>
<reference evidence="9 10" key="1">
    <citation type="submission" date="2018-06" db="EMBL/GenBank/DDBJ databases">
        <title>Freshwater and sediment microbial communities from various areas in North America, analyzing microbe dynamics in response to fracking.</title>
        <authorList>
            <person name="Lamendella R."/>
        </authorList>
    </citation>
    <scope>NUCLEOTIDE SEQUENCE [LARGE SCALE GENOMIC DNA]</scope>
    <source>
        <strain evidence="9 10">17</strain>
    </source>
</reference>